<dbReference type="Proteomes" id="UP000183120">
    <property type="component" value="Unassembled WGS sequence"/>
</dbReference>
<dbReference type="InterPro" id="IPR024445">
    <property type="entry name" value="Tnp_ISXO2-like"/>
</dbReference>
<evidence type="ECO:0000313" key="4">
    <source>
        <dbReference type="Proteomes" id="UP000183120"/>
    </source>
</evidence>
<organism evidence="2 4">
    <name type="scientific">Candidatus Gottesmanbacteria bacterium CG1_02_37_22</name>
    <dbReference type="NCBI Taxonomy" id="1805209"/>
    <lineage>
        <taxon>Bacteria</taxon>
        <taxon>Candidatus Gottesmaniibacteriota</taxon>
    </lineage>
</organism>
<protein>
    <recommendedName>
        <fullName evidence="1">ISXO2-like transposase domain-containing protein</fullName>
    </recommendedName>
</protein>
<dbReference type="EMBL" id="MNUY01000005">
    <property type="protein sequence ID" value="OIO15607.1"/>
    <property type="molecule type" value="Genomic_DNA"/>
</dbReference>
<evidence type="ECO:0000313" key="2">
    <source>
        <dbReference type="EMBL" id="OIO14352.1"/>
    </source>
</evidence>
<dbReference type="EMBL" id="MNUY01000038">
    <property type="protein sequence ID" value="OIO14352.1"/>
    <property type="molecule type" value="Genomic_DNA"/>
</dbReference>
<proteinExistence type="predicted"/>
<accession>A0A1J4TRQ1</accession>
<dbReference type="AlphaFoldDB" id="A0A1J4TRQ1"/>
<evidence type="ECO:0000259" key="1">
    <source>
        <dbReference type="Pfam" id="PF12762"/>
    </source>
</evidence>
<sequence length="87" mass="10393">MAAAGYVHRTVEHNKKEYAYGKNHINGLEGFWGYLKRKLAAKGGIRRKYLYLFLAEYVWRYNYKSYSLKEQINRLLVNLYTNFGAKY</sequence>
<feature type="domain" description="ISXO2-like transposase" evidence="1">
    <location>
        <begin position="3"/>
        <end position="62"/>
    </location>
</feature>
<name>A0A1J4TRQ1_9BACT</name>
<comment type="caution">
    <text evidence="2">The sequence shown here is derived from an EMBL/GenBank/DDBJ whole genome shotgun (WGS) entry which is preliminary data.</text>
</comment>
<evidence type="ECO:0000313" key="3">
    <source>
        <dbReference type="EMBL" id="OIO15607.1"/>
    </source>
</evidence>
<gene>
    <name evidence="3" type="ORF">AUJ73_00340</name>
    <name evidence="2" type="ORF">AUJ73_02395</name>
</gene>
<reference evidence="2 4" key="1">
    <citation type="journal article" date="2016" name="Environ. Microbiol.">
        <title>Genomic resolution of a cold subsurface aquifer community provides metabolic insights for novel microbes adapted to high CO concentrations.</title>
        <authorList>
            <person name="Probst A.J."/>
            <person name="Castelle C.J."/>
            <person name="Singh A."/>
            <person name="Brown C.T."/>
            <person name="Anantharaman K."/>
            <person name="Sharon I."/>
            <person name="Hug L.A."/>
            <person name="Burstein D."/>
            <person name="Emerson J.B."/>
            <person name="Thomas B.C."/>
            <person name="Banfield J.F."/>
        </authorList>
    </citation>
    <scope>NUCLEOTIDE SEQUENCE [LARGE SCALE GENOMIC DNA]</scope>
    <source>
        <strain evidence="2">CG1_02_37_22</strain>
    </source>
</reference>
<dbReference type="Pfam" id="PF12762">
    <property type="entry name" value="DDE_Tnp_IS1595"/>
    <property type="match status" value="1"/>
</dbReference>